<feature type="region of interest" description="Disordered" evidence="1">
    <location>
        <begin position="1"/>
        <end position="35"/>
    </location>
</feature>
<dbReference type="AlphaFoldDB" id="A0A5B7JP51"/>
<dbReference type="Proteomes" id="UP000324222">
    <property type="component" value="Unassembled WGS sequence"/>
</dbReference>
<sequence>MDSAEQKRASPGHSCRSPTHNLPLPGSGEGQGSAYIAEARRHRRRTLWRSGGVPRVTTTSVGFKRMLMNNLPTPRGVGSRKEVLVSVGE</sequence>
<gene>
    <name evidence="2" type="ORF">E2C01_093189</name>
</gene>
<accession>A0A5B7JP51</accession>
<dbReference type="EMBL" id="VSRR010111721">
    <property type="protein sequence ID" value="MPC97852.1"/>
    <property type="molecule type" value="Genomic_DNA"/>
</dbReference>
<evidence type="ECO:0000313" key="3">
    <source>
        <dbReference type="Proteomes" id="UP000324222"/>
    </source>
</evidence>
<proteinExistence type="predicted"/>
<evidence type="ECO:0000256" key="1">
    <source>
        <dbReference type="SAM" id="MobiDB-lite"/>
    </source>
</evidence>
<reference evidence="2 3" key="1">
    <citation type="submission" date="2019-05" db="EMBL/GenBank/DDBJ databases">
        <title>Another draft genome of Portunus trituberculatus and its Hox gene families provides insights of decapod evolution.</title>
        <authorList>
            <person name="Jeong J.-H."/>
            <person name="Song I."/>
            <person name="Kim S."/>
            <person name="Choi T."/>
            <person name="Kim D."/>
            <person name="Ryu S."/>
            <person name="Kim W."/>
        </authorList>
    </citation>
    <scope>NUCLEOTIDE SEQUENCE [LARGE SCALE GENOMIC DNA]</scope>
    <source>
        <tissue evidence="2">Muscle</tissue>
    </source>
</reference>
<protein>
    <submittedName>
        <fullName evidence="2">Uncharacterized protein</fullName>
    </submittedName>
</protein>
<name>A0A5B7JP51_PORTR</name>
<comment type="caution">
    <text evidence="2">The sequence shown here is derived from an EMBL/GenBank/DDBJ whole genome shotgun (WGS) entry which is preliminary data.</text>
</comment>
<keyword evidence="3" id="KW-1185">Reference proteome</keyword>
<organism evidence="2 3">
    <name type="scientific">Portunus trituberculatus</name>
    <name type="common">Swimming crab</name>
    <name type="synonym">Neptunus trituberculatus</name>
    <dbReference type="NCBI Taxonomy" id="210409"/>
    <lineage>
        <taxon>Eukaryota</taxon>
        <taxon>Metazoa</taxon>
        <taxon>Ecdysozoa</taxon>
        <taxon>Arthropoda</taxon>
        <taxon>Crustacea</taxon>
        <taxon>Multicrustacea</taxon>
        <taxon>Malacostraca</taxon>
        <taxon>Eumalacostraca</taxon>
        <taxon>Eucarida</taxon>
        <taxon>Decapoda</taxon>
        <taxon>Pleocyemata</taxon>
        <taxon>Brachyura</taxon>
        <taxon>Eubrachyura</taxon>
        <taxon>Portunoidea</taxon>
        <taxon>Portunidae</taxon>
        <taxon>Portuninae</taxon>
        <taxon>Portunus</taxon>
    </lineage>
</organism>
<evidence type="ECO:0000313" key="2">
    <source>
        <dbReference type="EMBL" id="MPC97852.1"/>
    </source>
</evidence>